<dbReference type="AlphaFoldDB" id="A0A7L4ZN81"/>
<accession>A0A7L4ZN81</accession>
<evidence type="ECO:0000313" key="2">
    <source>
        <dbReference type="EMBL" id="QHI37937.1"/>
    </source>
</evidence>
<dbReference type="Proteomes" id="UP000464657">
    <property type="component" value="Chromosome"/>
</dbReference>
<dbReference type="RefSeq" id="WP_160130518.1">
    <property type="nucleotide sequence ID" value="NZ_CP019288.1"/>
</dbReference>
<feature type="compositionally biased region" description="Polar residues" evidence="1">
    <location>
        <begin position="136"/>
        <end position="145"/>
    </location>
</feature>
<keyword evidence="3" id="KW-1185">Reference proteome</keyword>
<feature type="compositionally biased region" description="Low complexity" evidence="1">
    <location>
        <begin position="146"/>
        <end position="156"/>
    </location>
</feature>
<feature type="region of interest" description="Disordered" evidence="1">
    <location>
        <begin position="117"/>
        <end position="158"/>
    </location>
</feature>
<protein>
    <submittedName>
        <fullName evidence="2">Uncharacterized protein</fullName>
    </submittedName>
</protein>
<evidence type="ECO:0000256" key="1">
    <source>
        <dbReference type="SAM" id="MobiDB-lite"/>
    </source>
</evidence>
<reference evidence="2 3" key="1">
    <citation type="journal article" date="2013" name="Int. J. Syst. Evol. Microbiol.">
        <title>Kordia antarctica sp. nov., isolated from Antarctic seawater.</title>
        <authorList>
            <person name="Baek K."/>
            <person name="Choi A."/>
            <person name="Kang I."/>
            <person name="Lee K."/>
            <person name="Cho J.C."/>
        </authorList>
    </citation>
    <scope>NUCLEOTIDE SEQUENCE [LARGE SCALE GENOMIC DNA]</scope>
    <source>
        <strain evidence="2 3">IMCC3317</strain>
    </source>
</reference>
<organism evidence="2 3">
    <name type="scientific">Kordia antarctica</name>
    <dbReference type="NCBI Taxonomy" id="1218801"/>
    <lineage>
        <taxon>Bacteria</taxon>
        <taxon>Pseudomonadati</taxon>
        <taxon>Bacteroidota</taxon>
        <taxon>Flavobacteriia</taxon>
        <taxon>Flavobacteriales</taxon>
        <taxon>Flavobacteriaceae</taxon>
        <taxon>Kordia</taxon>
    </lineage>
</organism>
<name>A0A7L4ZN81_9FLAO</name>
<proteinExistence type="predicted"/>
<sequence length="258" mass="28454">MILLKDYIGKIYKEITNAKVQSDIETLVIANEYANNPMLKHFSVPNIRIKNMELTIPVAVDATQSTSRPYTEREVKTAFIVAFNASFLSFYPDKQDTLDSLAIDVAQAASGKSTAAASELKTANTPSEEAAPTADSPDSTKTADGSTQTTASSESTQKYETAVNKVAYGFAEVSYRFVDTSIPQDAFYAVMIPEVESRLAQRPLEIQELPVIIETQKLKLINDPASMINIKVSITDDAMEWTTDIDENGETRQVLNYE</sequence>
<dbReference type="EMBL" id="CP019288">
    <property type="protein sequence ID" value="QHI37937.1"/>
    <property type="molecule type" value="Genomic_DNA"/>
</dbReference>
<dbReference type="KEGG" id="kan:IMCC3317_33200"/>
<gene>
    <name evidence="2" type="ORF">IMCC3317_33200</name>
</gene>
<evidence type="ECO:0000313" key="3">
    <source>
        <dbReference type="Proteomes" id="UP000464657"/>
    </source>
</evidence>
<dbReference type="OrthoDB" id="7067605at2"/>